<proteinExistence type="predicted"/>
<gene>
    <name evidence="3" type="ORF">ZOSMA_34G00860</name>
</gene>
<comment type="caution">
    <text evidence="3">The sequence shown here is derived from an EMBL/GenBank/DDBJ whole genome shotgun (WGS) entry which is preliminary data.</text>
</comment>
<evidence type="ECO:0000313" key="3">
    <source>
        <dbReference type="EMBL" id="KMZ64806.1"/>
    </source>
</evidence>
<evidence type="ECO:0000256" key="1">
    <source>
        <dbReference type="SAM" id="SignalP"/>
    </source>
</evidence>
<evidence type="ECO:0000313" key="4">
    <source>
        <dbReference type="Proteomes" id="UP000036987"/>
    </source>
</evidence>
<name>A0A0K9P703_ZOSMR</name>
<dbReference type="PANTHER" id="PTHR34544">
    <property type="entry name" value="OSJNBA0006B20.18 PROTEIN"/>
    <property type="match status" value="1"/>
</dbReference>
<dbReference type="AlphaFoldDB" id="A0A0K9P703"/>
<feature type="domain" description="DUF7912" evidence="2">
    <location>
        <begin position="195"/>
        <end position="284"/>
    </location>
</feature>
<organism evidence="3 4">
    <name type="scientific">Zostera marina</name>
    <name type="common">Eelgrass</name>
    <dbReference type="NCBI Taxonomy" id="29655"/>
    <lineage>
        <taxon>Eukaryota</taxon>
        <taxon>Viridiplantae</taxon>
        <taxon>Streptophyta</taxon>
        <taxon>Embryophyta</taxon>
        <taxon>Tracheophyta</taxon>
        <taxon>Spermatophyta</taxon>
        <taxon>Magnoliopsida</taxon>
        <taxon>Liliopsida</taxon>
        <taxon>Zosteraceae</taxon>
        <taxon>Zostera</taxon>
    </lineage>
</organism>
<keyword evidence="1" id="KW-0732">Signal</keyword>
<dbReference type="PANTHER" id="PTHR34544:SF3">
    <property type="entry name" value="OS07G0155200 PROTEIN"/>
    <property type="match status" value="1"/>
</dbReference>
<feature type="chain" id="PRO_5005527495" description="DUF7912 domain-containing protein" evidence="1">
    <location>
        <begin position="31"/>
        <end position="294"/>
    </location>
</feature>
<feature type="signal peptide" evidence="1">
    <location>
        <begin position="1"/>
        <end position="30"/>
    </location>
</feature>
<sequence length="294" mass="33237">MRWKKILSLGPNVVMCSRLMFFSSVSTATCSDLCRKQMQLSIVSSKPQLDLFFCNLSTAAVLGKQGGIQRGCDGEDSWSDDEVNAEPQFGDGGDGGGVVLRGIKWGENAFSIANDVLKLYFDAEDIKIFAFKVSPKGYIYIRLDKVSQKYGCPSIDEITHFNLLYQEKLEESGQRGEIPDNLGVEISSPSVARLLAVPSDLERFKDIPLIMNYFHEDADSHISQKRKGVFILDSIDTNARECTWKLADVKENRDPLRKGRPMSKKQKEWRLTLSFHMIERLTFHPMPSFPPRDV</sequence>
<evidence type="ECO:0000259" key="2">
    <source>
        <dbReference type="Pfam" id="PF25498"/>
    </source>
</evidence>
<dbReference type="EMBL" id="LFYR01001099">
    <property type="protein sequence ID" value="KMZ64806.1"/>
    <property type="molecule type" value="Genomic_DNA"/>
</dbReference>
<reference evidence="4" key="1">
    <citation type="journal article" date="2016" name="Nature">
        <title>The genome of the seagrass Zostera marina reveals angiosperm adaptation to the sea.</title>
        <authorList>
            <person name="Olsen J.L."/>
            <person name="Rouze P."/>
            <person name="Verhelst B."/>
            <person name="Lin Y.-C."/>
            <person name="Bayer T."/>
            <person name="Collen J."/>
            <person name="Dattolo E."/>
            <person name="De Paoli E."/>
            <person name="Dittami S."/>
            <person name="Maumus F."/>
            <person name="Michel G."/>
            <person name="Kersting A."/>
            <person name="Lauritano C."/>
            <person name="Lohaus R."/>
            <person name="Toepel M."/>
            <person name="Tonon T."/>
            <person name="Vanneste K."/>
            <person name="Amirebrahimi M."/>
            <person name="Brakel J."/>
            <person name="Bostroem C."/>
            <person name="Chovatia M."/>
            <person name="Grimwood J."/>
            <person name="Jenkins J.W."/>
            <person name="Jueterbock A."/>
            <person name="Mraz A."/>
            <person name="Stam W.T."/>
            <person name="Tice H."/>
            <person name="Bornberg-Bauer E."/>
            <person name="Green P.J."/>
            <person name="Pearson G.A."/>
            <person name="Procaccini G."/>
            <person name="Duarte C.M."/>
            <person name="Schmutz J."/>
            <person name="Reusch T.B.H."/>
            <person name="Van de Peer Y."/>
        </authorList>
    </citation>
    <scope>NUCLEOTIDE SEQUENCE [LARGE SCALE GENOMIC DNA]</scope>
    <source>
        <strain evidence="4">cv. Finnish</strain>
    </source>
</reference>
<accession>A0A0K9P703</accession>
<dbReference type="STRING" id="29655.A0A0K9P703"/>
<dbReference type="OrthoDB" id="1100432at2759"/>
<dbReference type="Proteomes" id="UP000036987">
    <property type="component" value="Unassembled WGS sequence"/>
</dbReference>
<dbReference type="InterPro" id="IPR057234">
    <property type="entry name" value="DUF7912"/>
</dbReference>
<dbReference type="Pfam" id="PF25498">
    <property type="entry name" value="DUF7912"/>
    <property type="match status" value="1"/>
</dbReference>
<protein>
    <recommendedName>
        <fullName evidence="2">DUF7912 domain-containing protein</fullName>
    </recommendedName>
</protein>
<keyword evidence="4" id="KW-1185">Reference proteome</keyword>
<dbReference type="OMA" id="HEDADSH"/>